<reference evidence="2 4" key="1">
    <citation type="journal article" date="2011" name="Nature">
        <title>The Medicago genome provides insight into the evolution of rhizobial symbioses.</title>
        <authorList>
            <person name="Young N.D."/>
            <person name="Debelle F."/>
            <person name="Oldroyd G.E."/>
            <person name="Geurts R."/>
            <person name="Cannon S.B."/>
            <person name="Udvardi M.K."/>
            <person name="Benedito V.A."/>
            <person name="Mayer K.F."/>
            <person name="Gouzy J."/>
            <person name="Schoof H."/>
            <person name="Van de Peer Y."/>
            <person name="Proost S."/>
            <person name="Cook D.R."/>
            <person name="Meyers B.C."/>
            <person name="Spannagl M."/>
            <person name="Cheung F."/>
            <person name="De Mita S."/>
            <person name="Krishnakumar V."/>
            <person name="Gundlach H."/>
            <person name="Zhou S."/>
            <person name="Mudge J."/>
            <person name="Bharti A.K."/>
            <person name="Murray J.D."/>
            <person name="Naoumkina M.A."/>
            <person name="Rosen B."/>
            <person name="Silverstein K.A."/>
            <person name="Tang H."/>
            <person name="Rombauts S."/>
            <person name="Zhao P.X."/>
            <person name="Zhou P."/>
            <person name="Barbe V."/>
            <person name="Bardou P."/>
            <person name="Bechner M."/>
            <person name="Bellec A."/>
            <person name="Berger A."/>
            <person name="Berges H."/>
            <person name="Bidwell S."/>
            <person name="Bisseling T."/>
            <person name="Choisne N."/>
            <person name="Couloux A."/>
            <person name="Denny R."/>
            <person name="Deshpande S."/>
            <person name="Dai X."/>
            <person name="Doyle J.J."/>
            <person name="Dudez A.M."/>
            <person name="Farmer A.D."/>
            <person name="Fouteau S."/>
            <person name="Franken C."/>
            <person name="Gibelin C."/>
            <person name="Gish J."/>
            <person name="Goldstein S."/>
            <person name="Gonzalez A.J."/>
            <person name="Green P.J."/>
            <person name="Hallab A."/>
            <person name="Hartog M."/>
            <person name="Hua A."/>
            <person name="Humphray S.J."/>
            <person name="Jeong D.H."/>
            <person name="Jing Y."/>
            <person name="Jocker A."/>
            <person name="Kenton S.M."/>
            <person name="Kim D.J."/>
            <person name="Klee K."/>
            <person name="Lai H."/>
            <person name="Lang C."/>
            <person name="Lin S."/>
            <person name="Macmil S.L."/>
            <person name="Magdelenat G."/>
            <person name="Matthews L."/>
            <person name="McCorrison J."/>
            <person name="Monaghan E.L."/>
            <person name="Mun J.H."/>
            <person name="Najar F.Z."/>
            <person name="Nicholson C."/>
            <person name="Noirot C."/>
            <person name="O'Bleness M."/>
            <person name="Paule C.R."/>
            <person name="Poulain J."/>
            <person name="Prion F."/>
            <person name="Qin B."/>
            <person name="Qu C."/>
            <person name="Retzel E.F."/>
            <person name="Riddle C."/>
            <person name="Sallet E."/>
            <person name="Samain S."/>
            <person name="Samson N."/>
            <person name="Sanders I."/>
            <person name="Saurat O."/>
            <person name="Scarpelli C."/>
            <person name="Schiex T."/>
            <person name="Segurens B."/>
            <person name="Severin A.J."/>
            <person name="Sherrier D.J."/>
            <person name="Shi R."/>
            <person name="Sims S."/>
            <person name="Singer S.R."/>
            <person name="Sinharoy S."/>
            <person name="Sterck L."/>
            <person name="Viollet A."/>
            <person name="Wang B.B."/>
            <person name="Wang K."/>
            <person name="Wang M."/>
            <person name="Wang X."/>
            <person name="Warfsmann J."/>
            <person name="Weissenbach J."/>
            <person name="White D.D."/>
            <person name="White J.D."/>
            <person name="Wiley G.B."/>
            <person name="Wincker P."/>
            <person name="Xing Y."/>
            <person name="Yang L."/>
            <person name="Yao Z."/>
            <person name="Ying F."/>
            <person name="Zhai J."/>
            <person name="Zhou L."/>
            <person name="Zuber A."/>
            <person name="Denarie J."/>
            <person name="Dixon R.A."/>
            <person name="May G.D."/>
            <person name="Schwartz D.C."/>
            <person name="Rogers J."/>
            <person name="Quetier F."/>
            <person name="Town C.D."/>
            <person name="Roe B.A."/>
        </authorList>
    </citation>
    <scope>NUCLEOTIDE SEQUENCE [LARGE SCALE GENOMIC DNA]</scope>
    <source>
        <strain evidence="2">A17</strain>
        <strain evidence="3 4">cv. Jemalong A17</strain>
    </source>
</reference>
<evidence type="ECO:0000313" key="2">
    <source>
        <dbReference type="EMBL" id="AES81822.1"/>
    </source>
</evidence>
<evidence type="ECO:0000313" key="3">
    <source>
        <dbReference type="EnsemblPlants" id="AES81822"/>
    </source>
</evidence>
<dbReference type="AlphaFoldDB" id="G7L1T1"/>
<proteinExistence type="predicted"/>
<dbReference type="PANTHER" id="PTHR48462:SF1">
    <property type="entry name" value="PROTEIN, PUTATIVE-RELATED"/>
    <property type="match status" value="1"/>
</dbReference>
<reference evidence="3" key="3">
    <citation type="submission" date="2015-04" db="UniProtKB">
        <authorList>
            <consortium name="EnsemblPlants"/>
        </authorList>
    </citation>
    <scope>IDENTIFICATION</scope>
    <source>
        <strain evidence="3">cv. Jemalong A17</strain>
    </source>
</reference>
<dbReference type="PaxDb" id="3880-AES81822"/>
<protein>
    <submittedName>
        <fullName evidence="2 3">Uncharacterized protein</fullName>
    </submittedName>
</protein>
<reference evidence="2 4" key="2">
    <citation type="journal article" date="2014" name="BMC Genomics">
        <title>An improved genome release (version Mt4.0) for the model legume Medicago truncatula.</title>
        <authorList>
            <person name="Tang H."/>
            <person name="Krishnakumar V."/>
            <person name="Bidwell S."/>
            <person name="Rosen B."/>
            <person name="Chan A."/>
            <person name="Zhou S."/>
            <person name="Gentzbittel L."/>
            <person name="Childs K.L."/>
            <person name="Yandell M."/>
            <person name="Gundlach H."/>
            <person name="Mayer K.F."/>
            <person name="Schwartz D.C."/>
            <person name="Town C.D."/>
        </authorList>
    </citation>
    <scope>GENOME REANNOTATION</scope>
    <source>
        <strain evidence="3 4">cv. Jemalong A17</strain>
    </source>
</reference>
<gene>
    <name evidence="2" type="ordered locus">MTR_7g100970</name>
</gene>
<evidence type="ECO:0000313" key="4">
    <source>
        <dbReference type="Proteomes" id="UP000002051"/>
    </source>
</evidence>
<accession>G7L1T1</accession>
<feature type="region of interest" description="Disordered" evidence="1">
    <location>
        <begin position="80"/>
        <end position="115"/>
    </location>
</feature>
<keyword evidence="4" id="KW-1185">Reference proteome</keyword>
<feature type="compositionally biased region" description="Basic and acidic residues" evidence="1">
    <location>
        <begin position="80"/>
        <end position="109"/>
    </location>
</feature>
<organism evidence="2 4">
    <name type="scientific">Medicago truncatula</name>
    <name type="common">Barrel medic</name>
    <name type="synonym">Medicago tribuloides</name>
    <dbReference type="NCBI Taxonomy" id="3880"/>
    <lineage>
        <taxon>Eukaryota</taxon>
        <taxon>Viridiplantae</taxon>
        <taxon>Streptophyta</taxon>
        <taxon>Embryophyta</taxon>
        <taxon>Tracheophyta</taxon>
        <taxon>Spermatophyta</taxon>
        <taxon>Magnoliopsida</taxon>
        <taxon>eudicotyledons</taxon>
        <taxon>Gunneridae</taxon>
        <taxon>Pentapetalae</taxon>
        <taxon>rosids</taxon>
        <taxon>fabids</taxon>
        <taxon>Fabales</taxon>
        <taxon>Fabaceae</taxon>
        <taxon>Papilionoideae</taxon>
        <taxon>50 kb inversion clade</taxon>
        <taxon>NPAAA clade</taxon>
        <taxon>Hologalegina</taxon>
        <taxon>IRL clade</taxon>
        <taxon>Trifolieae</taxon>
        <taxon>Medicago</taxon>
    </lineage>
</organism>
<dbReference type="EMBL" id="CM001223">
    <property type="protein sequence ID" value="AES81822.1"/>
    <property type="molecule type" value="Genomic_DNA"/>
</dbReference>
<name>G7L1T1_MEDTR</name>
<dbReference type="HOGENOM" id="CLU_2112546_0_0_1"/>
<evidence type="ECO:0000256" key="1">
    <source>
        <dbReference type="SAM" id="MobiDB-lite"/>
    </source>
</evidence>
<dbReference type="Proteomes" id="UP000002051">
    <property type="component" value="Unassembled WGS sequence"/>
</dbReference>
<dbReference type="EnsemblPlants" id="AES81822">
    <property type="protein sequence ID" value="AES81822"/>
    <property type="gene ID" value="MTR_7g100970"/>
</dbReference>
<dbReference type="PANTHER" id="PTHR48462">
    <property type="entry name" value="PROTEIN, PUTATIVE-RELATED"/>
    <property type="match status" value="1"/>
</dbReference>
<sequence length="115" mass="13241">MCSDNQHVFIPFVFDTFGFIASEVVDLLHRVQRVMHNNAMSPRSMNVVFMRIDFAIQKCLTSQLVARLPPIHVPYQAFRRPDSDLKSRPMTGRRPDQALRKYGRPDLDLAKPNSA</sequence>